<evidence type="ECO:0000259" key="2">
    <source>
        <dbReference type="Pfam" id="PF00723"/>
    </source>
</evidence>
<dbReference type="EMBL" id="AP018930">
    <property type="protein sequence ID" value="BBG28019.1"/>
    <property type="molecule type" value="Genomic_DNA"/>
</dbReference>
<dbReference type="PANTHER" id="PTHR31616:SF0">
    <property type="entry name" value="GLUCAN 1,4-ALPHA-GLUCOSIDASE"/>
    <property type="match status" value="1"/>
</dbReference>
<reference evidence="5" key="1">
    <citation type="submission" date="2018-09" db="EMBL/GenBank/DDBJ databases">
        <title>Complete Genome Sequencing of Sulfolobus sp. JCM 16834.</title>
        <authorList>
            <person name="Kato S."/>
            <person name="Itoh T."/>
            <person name="Ohkuma M."/>
        </authorList>
    </citation>
    <scope>NUCLEOTIDE SEQUENCE [LARGE SCALE GENOMIC DNA]</scope>
    <source>
        <strain evidence="5">IC-007</strain>
    </source>
</reference>
<dbReference type="Pfam" id="PF00723">
    <property type="entry name" value="Glyco_hydro_15"/>
    <property type="match status" value="1"/>
</dbReference>
<name>A0A510E682_9CREN</name>
<dbReference type="RefSeq" id="WP_167747989.1">
    <property type="nucleotide sequence ID" value="NZ_AP018930.1"/>
</dbReference>
<gene>
    <name evidence="4" type="ORF">IC007_2574</name>
</gene>
<comment type="similarity">
    <text evidence="1">Belongs to the glycosyl hydrolase 15 family.</text>
</comment>
<sequence length="561" mass="64089">MRPLGFISNGLTSALIDNGSVVWLVFPRFDSPSIFGKLLDDEGGEFSIFPEDECDVSVSYVNANVLSTKFRCGQGEAEIMDVMPIGERSLVRVVRTTIPLKVKVKPMFHYGLYKPIVEEHEEGVRFMNPKSRECLALTPNLHVISPPGATLYLIYSTARDYGPFKKRIERKAEKSLRATLNYWERKVPFKGTDETDRIREVSLMVLLSSIYSPTGASIAAPTTSLPEIEGGGRNWDYRYTWVRDSSMVSEALLSTGYIVESRRIINFLLGSMTFSSKPFLHPLYTVDGGDPPPEREIKWLSGFKGSKPVRVGNGAASQVQLDIEGFFVEAVYQYYLKTGDAEFLRENWVKLEYIHEWVSKNWKLKDAGIWEDRGRPQHYTHSKVMMWIALDRIEKMGKEIGKKVSTSSKEKLRQWIIENCVKDSYFVRYAGSEEVDANLLTLPIYGFVDVRDPVFMNTLRKVETDLLKNGFVKRYRKDFMGEAAHPFTLANVWLARIYARLGREEEAIKLIKNLTRPSSNLYLIGEHIDVDKMEYTGNYPQVFTHAQILLAIEEINGKSKI</sequence>
<dbReference type="InterPro" id="IPR045582">
    <property type="entry name" value="Trehalase-like_N"/>
</dbReference>
<evidence type="ECO:0000259" key="3">
    <source>
        <dbReference type="Pfam" id="PF19291"/>
    </source>
</evidence>
<dbReference type="InterPro" id="IPR053494">
    <property type="entry name" value="GH15_Enzymes"/>
</dbReference>
<dbReference type="Proteomes" id="UP000325030">
    <property type="component" value="Chromosome"/>
</dbReference>
<proteinExistence type="inferred from homology"/>
<evidence type="ECO:0000256" key="1">
    <source>
        <dbReference type="ARBA" id="ARBA00006188"/>
    </source>
</evidence>
<organism evidence="4 5">
    <name type="scientific">Sulfuracidifex tepidarius</name>
    <dbReference type="NCBI Taxonomy" id="1294262"/>
    <lineage>
        <taxon>Archaea</taxon>
        <taxon>Thermoproteota</taxon>
        <taxon>Thermoprotei</taxon>
        <taxon>Sulfolobales</taxon>
        <taxon>Sulfolobaceae</taxon>
        <taxon>Sulfuracidifex</taxon>
    </lineage>
</organism>
<dbReference type="GO" id="GO:0005975">
    <property type="term" value="P:carbohydrate metabolic process"/>
    <property type="evidence" value="ECO:0007669"/>
    <property type="project" value="InterPro"/>
</dbReference>
<evidence type="ECO:0000313" key="4">
    <source>
        <dbReference type="EMBL" id="BBG28019.1"/>
    </source>
</evidence>
<protein>
    <submittedName>
        <fullName evidence="4">Uncharacterized protein</fullName>
    </submittedName>
</protein>
<dbReference type="GeneID" id="41718846"/>
<dbReference type="SUPFAM" id="SSF48208">
    <property type="entry name" value="Six-hairpin glycosidases"/>
    <property type="match status" value="1"/>
</dbReference>
<dbReference type="InterPro" id="IPR012341">
    <property type="entry name" value="6hp_glycosidase-like_sf"/>
</dbReference>
<evidence type="ECO:0000313" key="5">
    <source>
        <dbReference type="Proteomes" id="UP000325030"/>
    </source>
</evidence>
<dbReference type="PANTHER" id="PTHR31616">
    <property type="entry name" value="TREHALASE"/>
    <property type="match status" value="1"/>
</dbReference>
<dbReference type="NCBIfam" id="NF041084">
    <property type="entry name" value="trehalase_H1_Arch"/>
    <property type="match status" value="1"/>
</dbReference>
<dbReference type="GO" id="GO:0004553">
    <property type="term" value="F:hydrolase activity, hydrolyzing O-glycosyl compounds"/>
    <property type="evidence" value="ECO:0007669"/>
    <property type="project" value="TreeGrafter"/>
</dbReference>
<feature type="domain" description="GH15-like" evidence="2">
    <location>
        <begin position="206"/>
        <end position="552"/>
    </location>
</feature>
<dbReference type="Gene3D" id="1.50.10.10">
    <property type="match status" value="1"/>
</dbReference>
<dbReference type="AlphaFoldDB" id="A0A510E682"/>
<dbReference type="Pfam" id="PF19291">
    <property type="entry name" value="TREH_N"/>
    <property type="match status" value="1"/>
</dbReference>
<feature type="domain" description="Trehalase-like N-terminal" evidence="3">
    <location>
        <begin position="5"/>
        <end position="128"/>
    </location>
</feature>
<dbReference type="InterPro" id="IPR011613">
    <property type="entry name" value="GH15-like"/>
</dbReference>
<dbReference type="InterPro" id="IPR008928">
    <property type="entry name" value="6-hairpin_glycosidase_sf"/>
</dbReference>
<accession>A0A510E682</accession>